<dbReference type="AlphaFoldDB" id="A0A3N1UQI5"/>
<dbReference type="RefSeq" id="WP_123289885.1">
    <property type="nucleotide sequence ID" value="NZ_RJVA01000011.1"/>
</dbReference>
<dbReference type="PANTHER" id="PTHR34613:SF1">
    <property type="entry name" value="SLL6017 PROTEIN"/>
    <property type="match status" value="1"/>
</dbReference>
<proteinExistence type="predicted"/>
<reference evidence="1 2" key="1">
    <citation type="submission" date="2018-11" db="EMBL/GenBank/DDBJ databases">
        <title>Genomic Encyclopedia of Type Strains, Phase IV (KMG-IV): sequencing the most valuable type-strain genomes for metagenomic binning, comparative biology and taxonomic classification.</title>
        <authorList>
            <person name="Goeker M."/>
        </authorList>
    </citation>
    <scope>NUCLEOTIDE SEQUENCE [LARGE SCALE GENOMIC DNA]</scope>
    <source>
        <strain evidence="1 2">DSM 22027</strain>
    </source>
</reference>
<organism evidence="1 2">
    <name type="scientific">Desulfosoma caldarium</name>
    <dbReference type="NCBI Taxonomy" id="610254"/>
    <lineage>
        <taxon>Bacteria</taxon>
        <taxon>Pseudomonadati</taxon>
        <taxon>Thermodesulfobacteriota</taxon>
        <taxon>Syntrophobacteria</taxon>
        <taxon>Syntrophobacterales</taxon>
        <taxon>Syntrophobacteraceae</taxon>
        <taxon>Desulfosoma</taxon>
    </lineage>
</organism>
<comment type="caution">
    <text evidence="1">The sequence shown here is derived from an EMBL/GenBank/DDBJ whole genome shotgun (WGS) entry which is preliminary data.</text>
</comment>
<dbReference type="Proteomes" id="UP000276223">
    <property type="component" value="Unassembled WGS sequence"/>
</dbReference>
<evidence type="ECO:0000313" key="1">
    <source>
        <dbReference type="EMBL" id="ROQ93375.1"/>
    </source>
</evidence>
<gene>
    <name evidence="1" type="ORF">EDC27_1390</name>
</gene>
<name>A0A3N1UQI5_9BACT</name>
<dbReference type="OrthoDB" id="5502007at2"/>
<dbReference type="PANTHER" id="PTHR34613">
    <property type="entry name" value="SLL0800 PROTEIN"/>
    <property type="match status" value="1"/>
</dbReference>
<evidence type="ECO:0000313" key="2">
    <source>
        <dbReference type="Proteomes" id="UP000276223"/>
    </source>
</evidence>
<keyword evidence="2" id="KW-1185">Reference proteome</keyword>
<sequence>MGAYDAAVKVILDRCRETALSYFLGLSVKESELIEVPQETVTVRHADFPVRVITFDDKEMIVVLEVQTRWSWDVPLRLLEYEVRYRRRYRLGAMGAVLLLTPSDRSVDRFHDGGIDYRFVLVRLWELDAEEAMETNLPCLMPFVPLMRGGQSLVEGAERRIIDSGMNREAKGDLLTGMTILAGLVSEEIPRSIVRRRREIMMESAGYEIIKKEGYDEGLQQGLHRGMMEEAREAVMDVLVERFGKCPAVMEKIILSLESISALKSLRRHAVRVESLEAFRTFLEKFVE</sequence>
<dbReference type="EMBL" id="RJVA01000011">
    <property type="protein sequence ID" value="ROQ93375.1"/>
    <property type="molecule type" value="Genomic_DNA"/>
</dbReference>
<protein>
    <submittedName>
        <fullName evidence="1">Uncharacterized protein</fullName>
    </submittedName>
</protein>
<accession>A0A3N1UQI5</accession>